<feature type="binding site" evidence="8">
    <location>
        <position position="35"/>
    </location>
    <ligand>
        <name>FMN</name>
        <dbReference type="ChEBI" id="CHEBI:58210"/>
        <note>ligand shared between dimeric partners</note>
    </ligand>
</feature>
<dbReference type="InterPro" id="IPR000415">
    <property type="entry name" value="Nitroreductase-like"/>
</dbReference>
<keyword evidence="6 7" id="KW-0520">NAD</keyword>
<dbReference type="STRING" id="465721.ACG33_07950"/>
<dbReference type="GO" id="GO:0016491">
    <property type="term" value="F:oxidoreductase activity"/>
    <property type="evidence" value="ECO:0007669"/>
    <property type="project" value="UniProtKB-UniRule"/>
</dbReference>
<proteinExistence type="inferred from homology"/>
<dbReference type="InterPro" id="IPR029479">
    <property type="entry name" value="Nitroreductase"/>
</dbReference>
<feature type="binding site" description="in other chain" evidence="8">
    <location>
        <begin position="10"/>
        <end position="12"/>
    </location>
    <ligand>
        <name>FMN</name>
        <dbReference type="ChEBI" id="CHEBI:58210"/>
        <note>ligand shared between dimeric partners</note>
    </ligand>
</feature>
<dbReference type="InterPro" id="IPR052530">
    <property type="entry name" value="NAD(P)H_nitroreductase"/>
</dbReference>
<name>A0A127FBT3_STEDE</name>
<sequence>MDLPTAIESRTSAFKLKAPAPTRAQVEQIIRAGIRAPDHGRLRPWRFVVLEEQGRAKFGDAVVQLLREKNPDIAPERLETERTRLLHTPLIIVVAAKITKTRVPEIEQVCAVSAAVQNMLLTAHAMGLGAMWKTGPAAHDAGVKQVLGLAPEDHIVAFLHLGAIETPGPLVTAPEDGITTWI</sequence>
<dbReference type="SUPFAM" id="SSF55469">
    <property type="entry name" value="FMN-dependent nitroreductase-like"/>
    <property type="match status" value="1"/>
</dbReference>
<dbReference type="EC" id="1.-.-.-" evidence="7"/>
<evidence type="ECO:0000256" key="1">
    <source>
        <dbReference type="ARBA" id="ARBA00007118"/>
    </source>
</evidence>
<evidence type="ECO:0000313" key="11">
    <source>
        <dbReference type="Proteomes" id="UP000070250"/>
    </source>
</evidence>
<feature type="domain" description="Nitroreductase" evidence="9">
    <location>
        <begin position="7"/>
        <end position="162"/>
    </location>
</feature>
<dbReference type="Pfam" id="PF00881">
    <property type="entry name" value="Nitroreductase"/>
    <property type="match status" value="1"/>
</dbReference>
<dbReference type="CDD" id="cd02135">
    <property type="entry name" value="YdjA-like"/>
    <property type="match status" value="1"/>
</dbReference>
<keyword evidence="11" id="KW-1185">Reference proteome</keyword>
<dbReference type="OrthoDB" id="9804207at2"/>
<evidence type="ECO:0000259" key="9">
    <source>
        <dbReference type="Pfam" id="PF00881"/>
    </source>
</evidence>
<comment type="cofactor">
    <cofactor evidence="8">
        <name>FMN</name>
        <dbReference type="ChEBI" id="CHEBI:58210"/>
    </cofactor>
    <text evidence="8">Binds 1 FMN per subunit.</text>
</comment>
<dbReference type="RefSeq" id="WP_066920192.1">
    <property type="nucleotide sequence ID" value="NZ_CP011971.1"/>
</dbReference>
<evidence type="ECO:0000256" key="8">
    <source>
        <dbReference type="PIRSR" id="PIRSR000232-1"/>
    </source>
</evidence>
<protein>
    <recommendedName>
        <fullName evidence="7">Putative NAD(P)H nitroreductase</fullName>
        <ecNumber evidence="7">1.-.-.-</ecNumber>
    </recommendedName>
</protein>
<keyword evidence="5 7" id="KW-0560">Oxidoreductase</keyword>
<evidence type="ECO:0000256" key="4">
    <source>
        <dbReference type="ARBA" id="ARBA00022857"/>
    </source>
</evidence>
<comment type="similarity">
    <text evidence="1 7">Belongs to the nitroreductase family.</text>
</comment>
<evidence type="ECO:0000256" key="5">
    <source>
        <dbReference type="ARBA" id="ARBA00023002"/>
    </source>
</evidence>
<dbReference type="KEGG" id="sdf:ACG33_07950"/>
<dbReference type="PANTHER" id="PTHR43821">
    <property type="entry name" value="NAD(P)H NITROREDUCTASE YDJA-RELATED"/>
    <property type="match status" value="1"/>
</dbReference>
<dbReference type="Gene3D" id="3.40.109.10">
    <property type="entry name" value="NADH Oxidase"/>
    <property type="match status" value="1"/>
</dbReference>
<dbReference type="PIRSF" id="PIRSF000232">
    <property type="entry name" value="YdjA"/>
    <property type="match status" value="1"/>
</dbReference>
<reference evidence="10 11" key="1">
    <citation type="submission" date="2015-06" db="EMBL/GenBank/DDBJ databases">
        <title>A Comprehensive Approach to Explore the Metabolic and Phylogenetic Diversity of Bacterial Steroid Degradation in the Environment: Testosterone as an Example.</title>
        <authorList>
            <person name="Yang F.-C."/>
            <person name="Chen Y.-L."/>
            <person name="Yu C.-P."/>
            <person name="Tang S.-L."/>
            <person name="Wang P.-H."/>
            <person name="Ismail W."/>
            <person name="Wang C.-H."/>
            <person name="Yang C.-Y."/>
            <person name="Chiang Y.-R."/>
        </authorList>
    </citation>
    <scope>NUCLEOTIDE SEQUENCE [LARGE SCALE GENOMIC DNA]</scope>
    <source>
        <strain evidence="10 11">DSM 18526</strain>
    </source>
</reference>
<dbReference type="PANTHER" id="PTHR43821:SF1">
    <property type="entry name" value="NAD(P)H NITROREDUCTASE YDJA-RELATED"/>
    <property type="match status" value="1"/>
</dbReference>
<evidence type="ECO:0000256" key="2">
    <source>
        <dbReference type="ARBA" id="ARBA00022630"/>
    </source>
</evidence>
<evidence type="ECO:0000256" key="3">
    <source>
        <dbReference type="ARBA" id="ARBA00022643"/>
    </source>
</evidence>
<organism evidence="10 11">
    <name type="scientific">Steroidobacter denitrificans</name>
    <dbReference type="NCBI Taxonomy" id="465721"/>
    <lineage>
        <taxon>Bacteria</taxon>
        <taxon>Pseudomonadati</taxon>
        <taxon>Pseudomonadota</taxon>
        <taxon>Gammaproteobacteria</taxon>
        <taxon>Steroidobacterales</taxon>
        <taxon>Steroidobacteraceae</taxon>
        <taxon>Steroidobacter</taxon>
    </lineage>
</organism>
<keyword evidence="2 7" id="KW-0285">Flavoprotein</keyword>
<dbReference type="InterPro" id="IPR026021">
    <property type="entry name" value="YdjA-like"/>
</dbReference>
<accession>A0A127FBT3</accession>
<evidence type="ECO:0000256" key="7">
    <source>
        <dbReference type="PIRNR" id="PIRNR000232"/>
    </source>
</evidence>
<feature type="binding site" description="in other chain" evidence="8">
    <location>
        <begin position="132"/>
        <end position="134"/>
    </location>
    <ligand>
        <name>FMN</name>
        <dbReference type="ChEBI" id="CHEBI:58210"/>
        <note>ligand shared between dimeric partners</note>
    </ligand>
</feature>
<keyword evidence="3 7" id="KW-0288">FMN</keyword>
<dbReference type="Proteomes" id="UP000070250">
    <property type="component" value="Chromosome"/>
</dbReference>
<feature type="binding site" evidence="8">
    <location>
        <position position="39"/>
    </location>
    <ligand>
        <name>FMN</name>
        <dbReference type="ChEBI" id="CHEBI:58210"/>
        <note>ligand shared between dimeric partners</note>
    </ligand>
</feature>
<gene>
    <name evidence="10" type="ORF">ACG33_07950</name>
</gene>
<evidence type="ECO:0000313" key="10">
    <source>
        <dbReference type="EMBL" id="AMN47029.1"/>
    </source>
</evidence>
<dbReference type="AlphaFoldDB" id="A0A127FBT3"/>
<keyword evidence="4 7" id="KW-0521">NADP</keyword>
<dbReference type="PATRIC" id="fig|465721.4.peg.1695"/>
<evidence type="ECO:0000256" key="6">
    <source>
        <dbReference type="ARBA" id="ARBA00023027"/>
    </source>
</evidence>
<dbReference type="EMBL" id="CP011971">
    <property type="protein sequence ID" value="AMN47029.1"/>
    <property type="molecule type" value="Genomic_DNA"/>
</dbReference>